<dbReference type="InterPro" id="IPR013083">
    <property type="entry name" value="Znf_RING/FYVE/PHD"/>
</dbReference>
<feature type="region of interest" description="Disordered" evidence="16">
    <location>
        <begin position="343"/>
        <end position="362"/>
    </location>
</feature>
<evidence type="ECO:0000256" key="13">
    <source>
        <dbReference type="ARBA" id="ARBA00023043"/>
    </source>
</evidence>
<dbReference type="SMART" id="SM00184">
    <property type="entry name" value="RING"/>
    <property type="match status" value="2"/>
</dbReference>
<evidence type="ECO:0000259" key="19">
    <source>
        <dbReference type="PROSITE" id="PS51416"/>
    </source>
</evidence>
<feature type="compositionally biased region" description="Low complexity" evidence="16">
    <location>
        <begin position="347"/>
        <end position="362"/>
    </location>
</feature>
<dbReference type="Gene3D" id="3.30.60.90">
    <property type="match status" value="1"/>
</dbReference>
<dbReference type="PROSITE" id="PS50089">
    <property type="entry name" value="ZF_RING_2"/>
    <property type="match status" value="2"/>
</dbReference>
<dbReference type="GO" id="GO:0016567">
    <property type="term" value="P:protein ubiquitination"/>
    <property type="evidence" value="ECO:0007669"/>
    <property type="project" value="UniProtKB-UniPathway"/>
</dbReference>
<dbReference type="EC" id="2.3.2.27" evidence="4"/>
<dbReference type="SUPFAM" id="SSF159034">
    <property type="entry name" value="Mib/herc2 domain-like"/>
    <property type="match status" value="2"/>
</dbReference>
<dbReference type="InterPro" id="IPR000433">
    <property type="entry name" value="Znf_ZZ"/>
</dbReference>
<organism evidence="20">
    <name type="scientific">Phallusia mammillata</name>
    <dbReference type="NCBI Taxonomy" id="59560"/>
    <lineage>
        <taxon>Eukaryota</taxon>
        <taxon>Metazoa</taxon>
        <taxon>Chordata</taxon>
        <taxon>Tunicata</taxon>
        <taxon>Ascidiacea</taxon>
        <taxon>Phlebobranchia</taxon>
        <taxon>Ascidiidae</taxon>
        <taxon>Phallusia</taxon>
    </lineage>
</organism>
<comment type="pathway">
    <text evidence="3">Protein modification; protein ubiquitination.</text>
</comment>
<dbReference type="FunFam" id="2.30.30.40:FF:000078">
    <property type="entry name" value="Putative e3 ubiquitin-protein ligase mib2"/>
    <property type="match status" value="1"/>
</dbReference>
<dbReference type="GO" id="GO:0061630">
    <property type="term" value="F:ubiquitin protein ligase activity"/>
    <property type="evidence" value="ECO:0007669"/>
    <property type="project" value="UniProtKB-EC"/>
</dbReference>
<feature type="domain" description="RING-type" evidence="17">
    <location>
        <begin position="676"/>
        <end position="711"/>
    </location>
</feature>
<gene>
    <name evidence="20" type="primary">Mib2</name>
</gene>
<dbReference type="Pfam" id="PF13920">
    <property type="entry name" value="zf-C3HC4_3"/>
    <property type="match status" value="2"/>
</dbReference>
<dbReference type="GO" id="GO:0008270">
    <property type="term" value="F:zinc ion binding"/>
    <property type="evidence" value="ECO:0007669"/>
    <property type="project" value="UniProtKB-KW"/>
</dbReference>
<dbReference type="InterPro" id="IPR002110">
    <property type="entry name" value="Ankyrin_rpt"/>
</dbReference>
<evidence type="ECO:0000259" key="18">
    <source>
        <dbReference type="PROSITE" id="PS50135"/>
    </source>
</evidence>
<keyword evidence="12" id="KW-0914">Notch signaling pathway</keyword>
<keyword evidence="9 15" id="KW-0863">Zinc-finger</keyword>
<dbReference type="InterPro" id="IPR043145">
    <property type="entry name" value="Znf_ZZ_sf"/>
</dbReference>
<evidence type="ECO:0000259" key="17">
    <source>
        <dbReference type="PROSITE" id="PS50089"/>
    </source>
</evidence>
<evidence type="ECO:0000256" key="9">
    <source>
        <dbReference type="ARBA" id="ARBA00022771"/>
    </source>
</evidence>
<evidence type="ECO:0000256" key="14">
    <source>
        <dbReference type="PROSITE-ProRule" id="PRU00023"/>
    </source>
</evidence>
<comment type="catalytic activity">
    <reaction evidence="1">
        <text>S-ubiquitinyl-[E2 ubiquitin-conjugating enzyme]-L-cysteine + [acceptor protein]-L-lysine = [E2 ubiquitin-conjugating enzyme]-L-cysteine + N(6)-ubiquitinyl-[acceptor protein]-L-lysine.</text>
        <dbReference type="EC" id="2.3.2.27"/>
    </reaction>
</comment>
<evidence type="ECO:0000256" key="3">
    <source>
        <dbReference type="ARBA" id="ARBA00004906"/>
    </source>
</evidence>
<keyword evidence="7" id="KW-0479">Metal-binding</keyword>
<evidence type="ECO:0000256" key="12">
    <source>
        <dbReference type="ARBA" id="ARBA00022976"/>
    </source>
</evidence>
<keyword evidence="5" id="KW-0963">Cytoplasm</keyword>
<dbReference type="UniPathway" id="UPA00143"/>
<accession>A0A6F9DLC6</accession>
<dbReference type="Gene3D" id="1.25.40.20">
    <property type="entry name" value="Ankyrin repeat-containing domain"/>
    <property type="match status" value="1"/>
</dbReference>
<dbReference type="Gene3D" id="2.30.30.40">
    <property type="entry name" value="SH3 Domains"/>
    <property type="match status" value="2"/>
</dbReference>
<dbReference type="GO" id="GO:0005737">
    <property type="term" value="C:cytoplasm"/>
    <property type="evidence" value="ECO:0007669"/>
    <property type="project" value="UniProtKB-SubCell"/>
</dbReference>
<dbReference type="EMBL" id="LR787968">
    <property type="protein sequence ID" value="CAB3263830.1"/>
    <property type="molecule type" value="mRNA"/>
</dbReference>
<sequence length="791" mass="87924">MLQKKMDLKYEDDIPLLGLRVVRGPSWEWKNQDNGEGNVGTVIEVGRSGSRTPDKTVVVQWDCGIRTNYRIGHGGAHDLLVLDSALSGIKHPERRCDACKKFGIRGTRWQCTECPNCDLCTRCYMTNKHNIHHKFKRYDNCRSIGRNLSARHGQSQLQSLGLYKGARVVRGYHWEWGDQDGGKNRSGIITHLCEVSPDDGNTAASVTWDCGRTNRYRVGHKGKVDLRYLSPGRGIPYYKDHLMACHASRTSSFEAQSTSSSPFKVGDPVTVTLSVDILRPMLENHGGWSSDMEELIGKKGHVHRITTNNDVRVQFRPADLGARLSTRSPQKCRWTFHPGALNPVTENSSAATASTSSSPSNTLAEAAMHIGPSSSRDIAATNDIFSHLSPKIVQLSDVSSSPLHEHDDVMDCVEGTSRRKEFDDISAVTKRVSTTHFSDDGTLLHHCLRHKVDDASALGLLDSWDDRFAVLDNNGYNVLHYAAEQGRTIIVEDILRKRSDIADQLSRDGMTPLHLAAFHGHLSVVKALLSCECNPALRTGDFKTAFHLACGNLHFDVITELLSVSGVEENMLNEVVESCVNKTADVCRDTDTFTISDELCQRDASWLKVKSCFLRHIPIALNSAISKSFALVCYLASRGATVSKLVERIASQHHVDCLMDCAGLLTSQTPLAERLCQLCEDYPAVVHFGPCGHVILCVDCARRAKKCVECKKPICSKSVNGEDLPLTSNVEQMQQKLNALQEEKTCPICMETQMEVVFVPCGHTTCRKCSETLKVCHICRKKIEKKQFIYF</sequence>
<dbReference type="FunFam" id="1.10.1170.10:FF:000002">
    <property type="entry name" value="Baculoviral IAP repeat containing 7"/>
    <property type="match status" value="1"/>
</dbReference>
<dbReference type="FunFam" id="2.30.30.40:FF:000044">
    <property type="entry name" value="E3 ubiquitin-protein ligase MIB2, putative"/>
    <property type="match status" value="1"/>
</dbReference>
<evidence type="ECO:0000256" key="16">
    <source>
        <dbReference type="SAM" id="MobiDB-lite"/>
    </source>
</evidence>
<dbReference type="Pfam" id="PF18346">
    <property type="entry name" value="SH3_15"/>
    <property type="match status" value="1"/>
</dbReference>
<feature type="domain" description="ZZ-type" evidence="18">
    <location>
        <begin position="91"/>
        <end position="143"/>
    </location>
</feature>
<dbReference type="PROSITE" id="PS50088">
    <property type="entry name" value="ANK_REPEAT"/>
    <property type="match status" value="1"/>
</dbReference>
<protein>
    <recommendedName>
        <fullName evidence="4">RING-type E3 ubiquitin transferase</fullName>
        <ecNumber evidence="4">2.3.2.27</ecNumber>
    </recommendedName>
</protein>
<dbReference type="SMART" id="SM00248">
    <property type="entry name" value="ANK"/>
    <property type="match status" value="3"/>
</dbReference>
<feature type="domain" description="RING-type" evidence="17">
    <location>
        <begin position="746"/>
        <end position="780"/>
    </location>
</feature>
<evidence type="ECO:0000256" key="6">
    <source>
        <dbReference type="ARBA" id="ARBA00022679"/>
    </source>
</evidence>
<dbReference type="InterPro" id="IPR010606">
    <property type="entry name" value="Mib_Herc2"/>
</dbReference>
<dbReference type="InterPro" id="IPR036770">
    <property type="entry name" value="Ankyrin_rpt-contain_sf"/>
</dbReference>
<proteinExistence type="evidence at transcript level"/>
<dbReference type="Gene3D" id="3.30.40.10">
    <property type="entry name" value="Zinc/RING finger domain, C3HC4 (zinc finger)"/>
    <property type="match status" value="2"/>
</dbReference>
<keyword evidence="10" id="KW-0833">Ubl conjugation pathway</keyword>
<evidence type="ECO:0000256" key="8">
    <source>
        <dbReference type="ARBA" id="ARBA00022737"/>
    </source>
</evidence>
<dbReference type="SUPFAM" id="SSF57850">
    <property type="entry name" value="RING/U-box"/>
    <property type="match status" value="2"/>
</dbReference>
<dbReference type="PROSITE" id="PS51416">
    <property type="entry name" value="MIB_HERC2"/>
    <property type="match status" value="2"/>
</dbReference>
<reference evidence="20" key="1">
    <citation type="submission" date="2020-04" db="EMBL/GenBank/DDBJ databases">
        <authorList>
            <person name="Neveu A P."/>
        </authorList>
    </citation>
    <scope>NUCLEOTIDE SEQUENCE</scope>
    <source>
        <tissue evidence="20">Whole embryo</tissue>
    </source>
</reference>
<keyword evidence="13 14" id="KW-0040">ANK repeat</keyword>
<feature type="repeat" description="ANK" evidence="14">
    <location>
        <begin position="508"/>
        <end position="540"/>
    </location>
</feature>
<dbReference type="InterPro" id="IPR001841">
    <property type="entry name" value="Znf_RING"/>
</dbReference>
<dbReference type="PROSITE" id="PS50297">
    <property type="entry name" value="ANK_REP_REGION"/>
    <property type="match status" value="1"/>
</dbReference>
<dbReference type="InterPro" id="IPR037252">
    <property type="entry name" value="Mib_Herc2_sf"/>
</dbReference>
<dbReference type="GO" id="GO:0007219">
    <property type="term" value="P:Notch signaling pathway"/>
    <property type="evidence" value="ECO:0007669"/>
    <property type="project" value="UniProtKB-KW"/>
</dbReference>
<feature type="domain" description="MIB/HERC2" evidence="19">
    <location>
        <begin position="154"/>
        <end position="232"/>
    </location>
</feature>
<evidence type="ECO:0000256" key="15">
    <source>
        <dbReference type="PROSITE-ProRule" id="PRU00228"/>
    </source>
</evidence>
<name>A0A6F9DLC6_9ASCI</name>
<evidence type="ECO:0000256" key="11">
    <source>
        <dbReference type="ARBA" id="ARBA00022833"/>
    </source>
</evidence>
<keyword evidence="6" id="KW-0808">Transferase</keyword>
<dbReference type="AlphaFoldDB" id="A0A6F9DLC6"/>
<evidence type="ECO:0000313" key="20">
    <source>
        <dbReference type="EMBL" id="CAB3263830.1"/>
    </source>
</evidence>
<evidence type="ECO:0000256" key="1">
    <source>
        <dbReference type="ARBA" id="ARBA00000900"/>
    </source>
</evidence>
<keyword evidence="11" id="KW-0862">Zinc</keyword>
<dbReference type="InterPro" id="IPR040847">
    <property type="entry name" value="SH3_15"/>
</dbReference>
<dbReference type="Pfam" id="PF12796">
    <property type="entry name" value="Ank_2"/>
    <property type="match status" value="1"/>
</dbReference>
<dbReference type="SUPFAM" id="SSF48403">
    <property type="entry name" value="Ankyrin repeat"/>
    <property type="match status" value="1"/>
</dbReference>
<dbReference type="SMART" id="SM00291">
    <property type="entry name" value="ZnF_ZZ"/>
    <property type="match status" value="1"/>
</dbReference>
<evidence type="ECO:0000256" key="5">
    <source>
        <dbReference type="ARBA" id="ARBA00022490"/>
    </source>
</evidence>
<evidence type="ECO:0000256" key="7">
    <source>
        <dbReference type="ARBA" id="ARBA00022723"/>
    </source>
</evidence>
<dbReference type="Pfam" id="PF06701">
    <property type="entry name" value="MIB_HERC2"/>
    <property type="match status" value="2"/>
</dbReference>
<keyword evidence="8" id="KW-0677">Repeat</keyword>
<dbReference type="Pfam" id="PF00569">
    <property type="entry name" value="ZZ"/>
    <property type="match status" value="1"/>
</dbReference>
<dbReference type="PROSITE" id="PS50135">
    <property type="entry name" value="ZF_ZZ_2"/>
    <property type="match status" value="1"/>
</dbReference>
<evidence type="ECO:0000256" key="4">
    <source>
        <dbReference type="ARBA" id="ARBA00012483"/>
    </source>
</evidence>
<dbReference type="PANTHER" id="PTHR24202:SF4">
    <property type="entry name" value="E3 UBIQUITIN-PROTEIN LIGASE MIB2-RELATED"/>
    <property type="match status" value="1"/>
</dbReference>
<dbReference type="PANTHER" id="PTHR24202">
    <property type="entry name" value="E3 UBIQUITIN-PROTEIN LIGASE MIB2"/>
    <property type="match status" value="1"/>
</dbReference>
<comment type="subcellular location">
    <subcellularLocation>
        <location evidence="2">Cytoplasm</location>
    </subcellularLocation>
</comment>
<evidence type="ECO:0000256" key="10">
    <source>
        <dbReference type="ARBA" id="ARBA00022786"/>
    </source>
</evidence>
<evidence type="ECO:0000256" key="2">
    <source>
        <dbReference type="ARBA" id="ARBA00004496"/>
    </source>
</evidence>
<feature type="domain" description="MIB/HERC2" evidence="19">
    <location>
        <begin position="3"/>
        <end position="85"/>
    </location>
</feature>